<feature type="compositionally biased region" description="Polar residues" evidence="6">
    <location>
        <begin position="277"/>
        <end position="298"/>
    </location>
</feature>
<dbReference type="InterPro" id="IPR035965">
    <property type="entry name" value="PAS-like_dom_sf"/>
</dbReference>
<dbReference type="GeneID" id="70295712"/>
<dbReference type="OrthoDB" id="411251at2759"/>
<evidence type="ECO:0000256" key="4">
    <source>
        <dbReference type="ARBA" id="ARBA00023163"/>
    </source>
</evidence>
<keyword evidence="5" id="KW-0539">Nucleus</keyword>
<gene>
    <name evidence="8" type="ORF">F5Z01DRAFT_672414</name>
</gene>
<keyword evidence="4" id="KW-0804">Transcription</keyword>
<feature type="region of interest" description="Disordered" evidence="6">
    <location>
        <begin position="560"/>
        <end position="607"/>
    </location>
</feature>
<sequence length="632" mass="70548">MDQTFISIHDLGEGANILFVSDSVTDILGYHPQQVVGRSCFDFFHPEEVQMARKIYARDIRLDKAAALNYLRILGADGQWINCECCFTIVHDVLVACTSIYQRSERSERRALEAPHIRRLFACSSMDPRYYMLEHLSYKFEMPATVHEPRAALIVNRFTRSLRIMFSTDAVASILGIPAPDLQNQSFYECIDEACVEEAFQCLERAKANDSIAYLRFWSRDPRPAEEVDSETDGDTEDESMVQRSESDSQDSHGGVRLTSDSDDNSQAAAGGRLSTGPPSTLYSSARESRQRSLSRSPMDQEGQDGEVRIKRSESEPPLQRLSEIPQLPSEPAQSHDAPVASQESQSTARPRRGQRPYRSVELEAVVSCTSDGLVVILRRARPVPEDRRAPHRQTLSRGQFAAPWAHQPTQASYAPETVHETRTGGRAARTYGYRAVRPPSPVPENTLQTIRESAVFAWAVVGINENLADYAHGNPRGEAVPSTWQDGQRELSAEGLRRRALRRRAMGRDRRNNRNRQPCNRCNGNAPSTCPHCGATTTTTTTRPSVACDCIDCRVRRPRAQRPGQQSSGASSSSNMSGESSRRHGLRTRTSMGSLSTPTNSGWWTSNTTLDSMGDYTHRNGANDWPMDHDL</sequence>
<dbReference type="InterPro" id="IPR013655">
    <property type="entry name" value="PAS_fold_3"/>
</dbReference>
<dbReference type="PANTHER" id="PTHR23043">
    <property type="entry name" value="HYPOXIA-INDUCIBLE FACTOR 1 ALPHA"/>
    <property type="match status" value="1"/>
</dbReference>
<keyword evidence="2" id="KW-0805">Transcription regulation</keyword>
<reference evidence="8" key="1">
    <citation type="journal article" date="2021" name="IMA Fungus">
        <title>Genomic characterization of three marine fungi, including Emericellopsis atlantica sp. nov. with signatures of a generalist lifestyle and marine biomass degradation.</title>
        <authorList>
            <person name="Hagestad O.C."/>
            <person name="Hou L."/>
            <person name="Andersen J.H."/>
            <person name="Hansen E.H."/>
            <person name="Altermark B."/>
            <person name="Li C."/>
            <person name="Kuhnert E."/>
            <person name="Cox R.J."/>
            <person name="Crous P.W."/>
            <person name="Spatafora J.W."/>
            <person name="Lail K."/>
            <person name="Amirebrahimi M."/>
            <person name="Lipzen A."/>
            <person name="Pangilinan J."/>
            <person name="Andreopoulos W."/>
            <person name="Hayes R.D."/>
            <person name="Ng V."/>
            <person name="Grigoriev I.V."/>
            <person name="Jackson S.A."/>
            <person name="Sutton T.D.S."/>
            <person name="Dobson A.D.W."/>
            <person name="Rama T."/>
        </authorList>
    </citation>
    <scope>NUCLEOTIDE SEQUENCE</scope>
    <source>
        <strain evidence="8">TS7</strain>
    </source>
</reference>
<dbReference type="InterPro" id="IPR000014">
    <property type="entry name" value="PAS"/>
</dbReference>
<comment type="subcellular location">
    <subcellularLocation>
        <location evidence="1">Nucleus</location>
    </subcellularLocation>
</comment>
<proteinExistence type="predicted"/>
<evidence type="ECO:0000256" key="5">
    <source>
        <dbReference type="ARBA" id="ARBA00023242"/>
    </source>
</evidence>
<evidence type="ECO:0000313" key="9">
    <source>
        <dbReference type="Proteomes" id="UP000887229"/>
    </source>
</evidence>
<organism evidence="8 9">
    <name type="scientific">Emericellopsis atlantica</name>
    <dbReference type="NCBI Taxonomy" id="2614577"/>
    <lineage>
        <taxon>Eukaryota</taxon>
        <taxon>Fungi</taxon>
        <taxon>Dikarya</taxon>
        <taxon>Ascomycota</taxon>
        <taxon>Pezizomycotina</taxon>
        <taxon>Sordariomycetes</taxon>
        <taxon>Hypocreomycetidae</taxon>
        <taxon>Hypocreales</taxon>
        <taxon>Bionectriaceae</taxon>
        <taxon>Emericellopsis</taxon>
    </lineage>
</organism>
<dbReference type="Gene3D" id="3.30.450.20">
    <property type="entry name" value="PAS domain"/>
    <property type="match status" value="1"/>
</dbReference>
<evidence type="ECO:0000256" key="3">
    <source>
        <dbReference type="ARBA" id="ARBA00023125"/>
    </source>
</evidence>
<dbReference type="PANTHER" id="PTHR23043:SF17">
    <property type="entry name" value="PROTEIN SIMILAR"/>
    <property type="match status" value="1"/>
</dbReference>
<feature type="compositionally biased region" description="Low complexity" evidence="6">
    <location>
        <begin position="516"/>
        <end position="526"/>
    </location>
</feature>
<dbReference type="SUPFAM" id="SSF55785">
    <property type="entry name" value="PYP-like sensor domain (PAS domain)"/>
    <property type="match status" value="1"/>
</dbReference>
<protein>
    <recommendedName>
        <fullName evidence="7">PAS domain-containing protein</fullName>
    </recommendedName>
</protein>
<dbReference type="Proteomes" id="UP000887229">
    <property type="component" value="Unassembled WGS sequence"/>
</dbReference>
<feature type="region of interest" description="Disordered" evidence="6">
    <location>
        <begin position="223"/>
        <end position="357"/>
    </location>
</feature>
<evidence type="ECO:0000313" key="8">
    <source>
        <dbReference type="EMBL" id="KAG9256429.1"/>
    </source>
</evidence>
<dbReference type="GO" id="GO:0000977">
    <property type="term" value="F:RNA polymerase II transcription regulatory region sequence-specific DNA binding"/>
    <property type="evidence" value="ECO:0007669"/>
    <property type="project" value="TreeGrafter"/>
</dbReference>
<dbReference type="RefSeq" id="XP_046120353.1">
    <property type="nucleotide sequence ID" value="XM_046264809.1"/>
</dbReference>
<keyword evidence="9" id="KW-1185">Reference proteome</keyword>
<feature type="domain" description="PAS" evidence="7">
    <location>
        <begin position="13"/>
        <end position="63"/>
    </location>
</feature>
<comment type="caution">
    <text evidence="8">The sequence shown here is derived from an EMBL/GenBank/DDBJ whole genome shotgun (WGS) entry which is preliminary data.</text>
</comment>
<dbReference type="CDD" id="cd00130">
    <property type="entry name" value="PAS"/>
    <property type="match status" value="1"/>
</dbReference>
<evidence type="ECO:0000256" key="2">
    <source>
        <dbReference type="ARBA" id="ARBA00023015"/>
    </source>
</evidence>
<keyword evidence="3" id="KW-0238">DNA-binding</keyword>
<name>A0A9P7ZQE8_9HYPO</name>
<dbReference type="GO" id="GO:0000981">
    <property type="term" value="F:DNA-binding transcription factor activity, RNA polymerase II-specific"/>
    <property type="evidence" value="ECO:0007669"/>
    <property type="project" value="TreeGrafter"/>
</dbReference>
<feature type="compositionally biased region" description="Basic and acidic residues" evidence="6">
    <location>
        <begin position="306"/>
        <end position="315"/>
    </location>
</feature>
<dbReference type="PROSITE" id="PS50112">
    <property type="entry name" value="PAS"/>
    <property type="match status" value="1"/>
</dbReference>
<evidence type="ECO:0000259" key="7">
    <source>
        <dbReference type="PROSITE" id="PS50112"/>
    </source>
</evidence>
<evidence type="ECO:0000256" key="6">
    <source>
        <dbReference type="SAM" id="MobiDB-lite"/>
    </source>
</evidence>
<feature type="compositionally biased region" description="Polar residues" evidence="6">
    <location>
        <begin position="589"/>
        <end position="607"/>
    </location>
</feature>
<dbReference type="Pfam" id="PF08447">
    <property type="entry name" value="PAS_3"/>
    <property type="match status" value="1"/>
</dbReference>
<dbReference type="GO" id="GO:0005634">
    <property type="term" value="C:nucleus"/>
    <property type="evidence" value="ECO:0007669"/>
    <property type="project" value="UniProtKB-SubCell"/>
</dbReference>
<feature type="region of interest" description="Disordered" evidence="6">
    <location>
        <begin position="503"/>
        <end position="543"/>
    </location>
</feature>
<evidence type="ECO:0000256" key="1">
    <source>
        <dbReference type="ARBA" id="ARBA00004123"/>
    </source>
</evidence>
<feature type="compositionally biased region" description="Low complexity" evidence="6">
    <location>
        <begin position="562"/>
        <end position="580"/>
    </location>
</feature>
<feature type="compositionally biased region" description="Acidic residues" evidence="6">
    <location>
        <begin position="227"/>
        <end position="240"/>
    </location>
</feature>
<accession>A0A9P7ZQE8</accession>
<dbReference type="EMBL" id="MU251248">
    <property type="protein sequence ID" value="KAG9256429.1"/>
    <property type="molecule type" value="Genomic_DNA"/>
</dbReference>
<dbReference type="AlphaFoldDB" id="A0A9P7ZQE8"/>
<dbReference type="SMART" id="SM00091">
    <property type="entry name" value="PAS"/>
    <property type="match status" value="2"/>
</dbReference>
<dbReference type="NCBIfam" id="TIGR00229">
    <property type="entry name" value="sensory_box"/>
    <property type="match status" value="1"/>
</dbReference>